<feature type="chain" id="PRO_5026286321" description="Secreted protein" evidence="1">
    <location>
        <begin position="21"/>
        <end position="144"/>
    </location>
</feature>
<dbReference type="EMBL" id="AP022871">
    <property type="protein sequence ID" value="BCB88153.1"/>
    <property type="molecule type" value="Genomic_DNA"/>
</dbReference>
<dbReference type="AlphaFoldDB" id="A0A6F8YQ89"/>
<sequence>MGFVVAVLSIALMPAGPASASASGCTFAPGYALARNCIIVEGVGLVVWYTASGYEPGIEIPPPQVCSRRHEVRYVRADAPNNSTYTYLRAGPLGCIPGVLTSFVEWSGGYVARNGSQWCGRSRNTHTEQAGQPWSNWACITIRA</sequence>
<reference evidence="2 3" key="1">
    <citation type="submission" date="2020-03" db="EMBL/GenBank/DDBJ databases">
        <title>Whole genome shotgun sequence of Phytohabitans suffuscus NBRC 105367.</title>
        <authorList>
            <person name="Komaki H."/>
            <person name="Tamura T."/>
        </authorList>
    </citation>
    <scope>NUCLEOTIDE SEQUENCE [LARGE SCALE GENOMIC DNA]</scope>
    <source>
        <strain evidence="2 3">NBRC 105367</strain>
    </source>
</reference>
<evidence type="ECO:0008006" key="4">
    <source>
        <dbReference type="Google" id="ProtNLM"/>
    </source>
</evidence>
<evidence type="ECO:0000313" key="3">
    <source>
        <dbReference type="Proteomes" id="UP000503011"/>
    </source>
</evidence>
<dbReference type="KEGG" id="psuu:Psuf_054660"/>
<organism evidence="2 3">
    <name type="scientific">Phytohabitans suffuscus</name>
    <dbReference type="NCBI Taxonomy" id="624315"/>
    <lineage>
        <taxon>Bacteria</taxon>
        <taxon>Bacillati</taxon>
        <taxon>Actinomycetota</taxon>
        <taxon>Actinomycetes</taxon>
        <taxon>Micromonosporales</taxon>
        <taxon>Micromonosporaceae</taxon>
    </lineage>
</organism>
<name>A0A6F8YQ89_9ACTN</name>
<feature type="signal peptide" evidence="1">
    <location>
        <begin position="1"/>
        <end position="20"/>
    </location>
</feature>
<proteinExistence type="predicted"/>
<evidence type="ECO:0000256" key="1">
    <source>
        <dbReference type="SAM" id="SignalP"/>
    </source>
</evidence>
<keyword evidence="3" id="KW-1185">Reference proteome</keyword>
<dbReference type="Proteomes" id="UP000503011">
    <property type="component" value="Chromosome"/>
</dbReference>
<accession>A0A6F8YQ89</accession>
<reference evidence="2 3" key="2">
    <citation type="submission" date="2020-03" db="EMBL/GenBank/DDBJ databases">
        <authorList>
            <person name="Ichikawa N."/>
            <person name="Kimura A."/>
            <person name="Kitahashi Y."/>
            <person name="Uohara A."/>
        </authorList>
    </citation>
    <scope>NUCLEOTIDE SEQUENCE [LARGE SCALE GENOMIC DNA]</scope>
    <source>
        <strain evidence="2 3">NBRC 105367</strain>
    </source>
</reference>
<protein>
    <recommendedName>
        <fullName evidence="4">Secreted protein</fullName>
    </recommendedName>
</protein>
<keyword evidence="1" id="KW-0732">Signal</keyword>
<evidence type="ECO:0000313" key="2">
    <source>
        <dbReference type="EMBL" id="BCB88153.1"/>
    </source>
</evidence>
<gene>
    <name evidence="2" type="ORF">Psuf_054660</name>
</gene>
<dbReference type="RefSeq" id="WP_173159458.1">
    <property type="nucleotide sequence ID" value="NZ_AP022871.1"/>
</dbReference>